<dbReference type="OrthoDB" id="9810452at2"/>
<proteinExistence type="predicted"/>
<dbReference type="Pfam" id="PF08780">
    <property type="entry name" value="NTase_sub_bind"/>
    <property type="match status" value="1"/>
</dbReference>
<evidence type="ECO:0000313" key="2">
    <source>
        <dbReference type="Proteomes" id="UP000199673"/>
    </source>
</evidence>
<dbReference type="InterPro" id="IPR010235">
    <property type="entry name" value="HepT"/>
</dbReference>
<dbReference type="Proteomes" id="UP000199673">
    <property type="component" value="Unassembled WGS sequence"/>
</dbReference>
<keyword evidence="2" id="KW-1185">Reference proteome</keyword>
<sequence>MKTIPKSCAILLEDFSSELLDLTDYAQRAKNGKLTESQSRDLLKHFEQTHELALNVITHYFKQIGKGPFSGSRDLTVEAFHAELIDDGKAWLDIVIDRIQYNPIYEIDTQEKFLENIQKRYIRLLQRFEDTMGKKLNE</sequence>
<organism evidence="1 2">
    <name type="scientific">Algoriphagus locisalis</name>
    <dbReference type="NCBI Taxonomy" id="305507"/>
    <lineage>
        <taxon>Bacteria</taxon>
        <taxon>Pseudomonadati</taxon>
        <taxon>Bacteroidota</taxon>
        <taxon>Cytophagia</taxon>
        <taxon>Cytophagales</taxon>
        <taxon>Cyclobacteriaceae</taxon>
        <taxon>Algoriphagus</taxon>
    </lineage>
</organism>
<protein>
    <submittedName>
        <fullName evidence="1">Nucleotidyltransferase substrate binding protein like</fullName>
    </submittedName>
</protein>
<name>A0A1I7BVK2_9BACT</name>
<dbReference type="Gene3D" id="1.20.120.330">
    <property type="entry name" value="Nucleotidyltransferases domain 2"/>
    <property type="match status" value="1"/>
</dbReference>
<dbReference type="EMBL" id="FPBF01000003">
    <property type="protein sequence ID" value="SFT91160.1"/>
    <property type="molecule type" value="Genomic_DNA"/>
</dbReference>
<dbReference type="GO" id="GO:0016740">
    <property type="term" value="F:transferase activity"/>
    <property type="evidence" value="ECO:0007669"/>
    <property type="project" value="UniProtKB-KW"/>
</dbReference>
<dbReference type="STRING" id="305507.SAMN04489724_2753"/>
<gene>
    <name evidence="1" type="ORF">SAMN04489724_2753</name>
</gene>
<dbReference type="AlphaFoldDB" id="A0A1I7BVK2"/>
<evidence type="ECO:0000313" key="1">
    <source>
        <dbReference type="EMBL" id="SFT91160.1"/>
    </source>
</evidence>
<reference evidence="2" key="1">
    <citation type="submission" date="2016-10" db="EMBL/GenBank/DDBJ databases">
        <authorList>
            <person name="Varghese N."/>
            <person name="Submissions S."/>
        </authorList>
    </citation>
    <scope>NUCLEOTIDE SEQUENCE [LARGE SCALE GENOMIC DNA]</scope>
    <source>
        <strain evidence="2">DSM 23445</strain>
    </source>
</reference>
<dbReference type="RefSeq" id="WP_091694048.1">
    <property type="nucleotide sequence ID" value="NZ_FPBF01000003.1"/>
</dbReference>
<accession>A0A1I7BVK2</accession>
<dbReference type="SUPFAM" id="SSF81593">
    <property type="entry name" value="Nucleotidyltransferase substrate binding subunit/domain"/>
    <property type="match status" value="1"/>
</dbReference>
<keyword evidence="1" id="KW-0808">Transferase</keyword>